<dbReference type="OrthoDB" id="9772884at2"/>
<evidence type="ECO:0000313" key="3">
    <source>
        <dbReference type="Proteomes" id="UP000002420"/>
    </source>
</evidence>
<feature type="transmembrane region" description="Helical" evidence="1">
    <location>
        <begin position="133"/>
        <end position="154"/>
    </location>
</feature>
<dbReference type="PANTHER" id="PTHR38454:SF1">
    <property type="entry name" value="INTEGRAL MEMBRANE PROTEIN"/>
    <property type="match status" value="1"/>
</dbReference>
<dbReference type="RefSeq" id="WP_012470786.1">
    <property type="nucleotide sequence ID" value="NC_010814.1"/>
</dbReference>
<feature type="transmembrane region" description="Helical" evidence="1">
    <location>
        <begin position="391"/>
        <end position="412"/>
    </location>
</feature>
<feature type="transmembrane region" description="Helical" evidence="1">
    <location>
        <begin position="352"/>
        <end position="371"/>
    </location>
</feature>
<proteinExistence type="predicted"/>
<evidence type="ECO:0000313" key="2">
    <source>
        <dbReference type="EMBL" id="ACD96457.1"/>
    </source>
</evidence>
<accession>B3E7E0</accession>
<reference evidence="2 3" key="1">
    <citation type="submission" date="2008-05" db="EMBL/GenBank/DDBJ databases">
        <title>Complete sequence of chromosome of Geobacter lovleyi SZ.</title>
        <authorList>
            <consortium name="US DOE Joint Genome Institute"/>
            <person name="Lucas S."/>
            <person name="Copeland A."/>
            <person name="Lapidus A."/>
            <person name="Glavina del Rio T."/>
            <person name="Dalin E."/>
            <person name="Tice H."/>
            <person name="Bruce D."/>
            <person name="Goodwin L."/>
            <person name="Pitluck S."/>
            <person name="Chertkov O."/>
            <person name="Meincke L."/>
            <person name="Brettin T."/>
            <person name="Detter J.C."/>
            <person name="Han C."/>
            <person name="Tapia R."/>
            <person name="Kuske C.R."/>
            <person name="Schmutz J."/>
            <person name="Larimer F."/>
            <person name="Land M."/>
            <person name="Hauser L."/>
            <person name="Kyrpides N."/>
            <person name="Mikhailova N."/>
            <person name="Sung Y."/>
            <person name="Fletcher K.E."/>
            <person name="Ritalahti K.M."/>
            <person name="Loeffler F.E."/>
            <person name="Richardson P."/>
        </authorList>
    </citation>
    <scope>NUCLEOTIDE SEQUENCE [LARGE SCALE GENOMIC DNA]</scope>
    <source>
        <strain evidence="3">ATCC BAA-1151 / DSM 17278 / SZ</strain>
    </source>
</reference>
<organism evidence="2 3">
    <name type="scientific">Trichlorobacter lovleyi (strain ATCC BAA-1151 / DSM 17278 / SZ)</name>
    <name type="common">Geobacter lovleyi</name>
    <dbReference type="NCBI Taxonomy" id="398767"/>
    <lineage>
        <taxon>Bacteria</taxon>
        <taxon>Pseudomonadati</taxon>
        <taxon>Thermodesulfobacteriota</taxon>
        <taxon>Desulfuromonadia</taxon>
        <taxon>Geobacterales</taxon>
        <taxon>Geobacteraceae</taxon>
        <taxon>Trichlorobacter</taxon>
    </lineage>
</organism>
<feature type="transmembrane region" description="Helical" evidence="1">
    <location>
        <begin position="244"/>
        <end position="266"/>
    </location>
</feature>
<feature type="transmembrane region" description="Helical" evidence="1">
    <location>
        <begin position="13"/>
        <end position="32"/>
    </location>
</feature>
<feature type="transmembrane region" description="Helical" evidence="1">
    <location>
        <begin position="475"/>
        <end position="496"/>
    </location>
</feature>
<feature type="transmembrane region" description="Helical" evidence="1">
    <location>
        <begin position="206"/>
        <end position="224"/>
    </location>
</feature>
<feature type="transmembrane region" description="Helical" evidence="1">
    <location>
        <begin position="166"/>
        <end position="186"/>
    </location>
</feature>
<feature type="transmembrane region" description="Helical" evidence="1">
    <location>
        <begin position="777"/>
        <end position="795"/>
    </location>
</feature>
<feature type="transmembrane region" description="Helical" evidence="1">
    <location>
        <begin position="503"/>
        <end position="522"/>
    </location>
</feature>
<feature type="transmembrane region" description="Helical" evidence="1">
    <location>
        <begin position="102"/>
        <end position="127"/>
    </location>
</feature>
<dbReference type="PANTHER" id="PTHR38454">
    <property type="entry name" value="INTEGRAL MEMBRANE PROTEIN-RELATED"/>
    <property type="match status" value="1"/>
</dbReference>
<dbReference type="EMBL" id="CP001089">
    <property type="protein sequence ID" value="ACD96457.1"/>
    <property type="molecule type" value="Genomic_DNA"/>
</dbReference>
<dbReference type="InterPro" id="IPR018580">
    <property type="entry name" value="Uncharacterised_YfhO"/>
</dbReference>
<evidence type="ECO:0000256" key="1">
    <source>
        <dbReference type="SAM" id="Phobius"/>
    </source>
</evidence>
<dbReference type="HOGENOM" id="CLU_008305_0_0_7"/>
<keyword evidence="1" id="KW-1133">Transmembrane helix</keyword>
<dbReference type="Proteomes" id="UP000002420">
    <property type="component" value="Chromosome"/>
</dbReference>
<dbReference type="eggNOG" id="COG5617">
    <property type="taxonomic scope" value="Bacteria"/>
</dbReference>
<keyword evidence="1" id="KW-0812">Transmembrane</keyword>
<dbReference type="STRING" id="398767.Glov_2744"/>
<sequence length="805" mass="91754">MVEQKPRLWDHDLFWAILLLCVVVLFCGRILFTDQIIRASDVITQFFWAAKQVKQQTPFEYLTSVAGAFQANWEPFSDGGRSLEGGWNAITLLFHRYLIQRLLPFPASIAWLAVLALAWGGIGTFYYCRRIGVSRVGAFLAGLLFALCSENLTLINAGHIQKIEAIAWLPWILLAFESALVGGRLFHYLLTGLLLAVQFFHMHWQISFYTCLAVAVYWLFQVVFRWHDEVGNYRVRALSRDVALAVVMVAFFFSTIAMSFAPLLSWSKQSERGGGMSQTQGMSWSMPPEEIATFLIPGMFGFSRQEAGDTPQKGEAYYWGRMYFTQTSDYLGLLPWFLLPLPLLFRRDRLNWFFSFLMGSALLMALGKYTFVYQFMFDHLPGFSTFRVPKMILFLCAFAAAVLMGRAIDLLLSDQEELQQKLPGWIAALALMVLIIGALWLQVMMMPEKILALTRGFIDESTRYQSGIGLINERIWFMLTEVGTAFGIACVYLVVLFAGYKRWLRWSVIVPLLGLLLVADLWRVNTRFLVVTAPPVADKQRAKTDTVAFLEKQIGLYRMQPLNEQEAHYYSDYHLPTVASYVTVSEKRYREYLDNLVLLSAMPDIMNLKYLVMPANEYNAQKELLVSKYQPVFHSANNAIVLENRTVLPKAWLVPAIRQIPSPRDRIAFMRGPQFDPRAVAVVESAPPVALSGGVAALPAVSIERYEPNRIRLSANTPQSALLVLGEKYYNWWYAIDNGKPTPIVPVNHILRGVYLTPGKHTVEFRFDPLPFKIGKWLTLGSFALFGVVAVREWWLRRREHGSTV</sequence>
<dbReference type="AlphaFoldDB" id="B3E7E0"/>
<dbReference type="KEGG" id="glo:Glov_2744"/>
<feature type="transmembrane region" description="Helical" evidence="1">
    <location>
        <begin position="424"/>
        <end position="443"/>
    </location>
</feature>
<evidence type="ECO:0008006" key="4">
    <source>
        <dbReference type="Google" id="ProtNLM"/>
    </source>
</evidence>
<keyword evidence="3" id="KW-1185">Reference proteome</keyword>
<gene>
    <name evidence="2" type="ordered locus">Glov_2744</name>
</gene>
<feature type="transmembrane region" description="Helical" evidence="1">
    <location>
        <begin position="327"/>
        <end position="345"/>
    </location>
</feature>
<keyword evidence="1" id="KW-0472">Membrane</keyword>
<name>B3E7E0_TRIL1</name>
<protein>
    <recommendedName>
        <fullName evidence="4">YfhO family protein</fullName>
    </recommendedName>
</protein>